<sequence length="622" mass="72840">MYTSCPKCNQKVSKKTVAKYGECNECQGKRRLNKYLTDSAYRLSKTKSEFTSDILIDFISFIEKSPWKYAQLNRMVIDFLKILQGYEGDIPLLESKLVDDYLSKSAIKSPSTIYTIKVFLYSKSLIIFDEESYEDSFYPVDIRPERRLTEQVTQYFFSENRCHDCGVNLREKAQHNFCYECIAYRTIHHRTTFEYLNTMLSNESVKGLYVNFIHYLYSLNRTVQTCAAILGNTEKFFVFLQGYIPDGLQMHPFIFKEQEQTHEYELIHGRKYINILLSDDWLLDFKKEFSSDNSSKEIFLVFLESEGLLKQSPIDAKSKTVHKIRQLENSFQQPILKMIEFESQKIENSRRKNASSTKTWATVDIFIDEVRAFYYWLMKNYTVSSWAEITEDMINKYLLDMDFLSSQIRKRTLFNFFTFMKKHGFIFVVPIEQFVARDSMVEIEPLTLQQHKAIFKAIEFGEEDLVVERFLSSLVYFHGLKSSEIKVLELENLLLDEKCIYINGRPPAYLSDSDLRLLKKVLISRKEMLGRKKSNKLFPAFKSLKDTSISNVSICKKVKQVTGYSPKRLRIAAFQYCASKFGSQYLHESFGLSLTQSARYARIGEDLLEAIVQSDINKNHNS</sequence>
<reference evidence="1 2" key="1">
    <citation type="submission" date="2017-10" db="EMBL/GenBank/DDBJ databases">
        <title>Draft genome of Lysinibacillus fusiformis strain Juneja, a laboratory-derived pathogen of Drosophila melanogaster.</title>
        <authorList>
            <person name="Smith B.R."/>
            <person name="Unckless R.L."/>
        </authorList>
    </citation>
    <scope>NUCLEOTIDE SEQUENCE [LARGE SCALE GENOMIC DNA]</scope>
    <source>
        <strain evidence="1 2">Juneja</strain>
    </source>
</reference>
<dbReference type="RefSeq" id="WP_101966528.1">
    <property type="nucleotide sequence ID" value="NZ_PDFK01000002.1"/>
</dbReference>
<gene>
    <name evidence="1" type="ORF">CRI88_07345</name>
</gene>
<evidence type="ECO:0000313" key="1">
    <source>
        <dbReference type="EMBL" id="PKU52174.1"/>
    </source>
</evidence>
<organism evidence="1 2">
    <name type="scientific">Lysinibacillus fusiformis</name>
    <dbReference type="NCBI Taxonomy" id="28031"/>
    <lineage>
        <taxon>Bacteria</taxon>
        <taxon>Bacillati</taxon>
        <taxon>Bacillota</taxon>
        <taxon>Bacilli</taxon>
        <taxon>Bacillales</taxon>
        <taxon>Bacillaceae</taxon>
        <taxon>Lysinibacillus</taxon>
    </lineage>
</organism>
<accession>A0A2I0V1H9</accession>
<protein>
    <submittedName>
        <fullName evidence="1">Uncharacterized protein</fullName>
    </submittedName>
</protein>
<dbReference type="EMBL" id="PDFK01000002">
    <property type="protein sequence ID" value="PKU52174.1"/>
    <property type="molecule type" value="Genomic_DNA"/>
</dbReference>
<dbReference type="AlphaFoldDB" id="A0A2I0V1H9"/>
<comment type="caution">
    <text evidence="1">The sequence shown here is derived from an EMBL/GenBank/DDBJ whole genome shotgun (WGS) entry which is preliminary data.</text>
</comment>
<dbReference type="Proteomes" id="UP000234956">
    <property type="component" value="Unassembled WGS sequence"/>
</dbReference>
<name>A0A2I0V1H9_9BACI</name>
<proteinExistence type="predicted"/>
<dbReference type="SUPFAM" id="SSF56349">
    <property type="entry name" value="DNA breaking-rejoining enzymes"/>
    <property type="match status" value="1"/>
</dbReference>
<dbReference type="GO" id="GO:0003677">
    <property type="term" value="F:DNA binding"/>
    <property type="evidence" value="ECO:0007669"/>
    <property type="project" value="InterPro"/>
</dbReference>
<evidence type="ECO:0000313" key="2">
    <source>
        <dbReference type="Proteomes" id="UP000234956"/>
    </source>
</evidence>
<dbReference type="InterPro" id="IPR011010">
    <property type="entry name" value="DNA_brk_join_enz"/>
</dbReference>